<dbReference type="Proteomes" id="UP000541444">
    <property type="component" value="Unassembled WGS sequence"/>
</dbReference>
<evidence type="ECO:0000259" key="4">
    <source>
        <dbReference type="Pfam" id="PF02517"/>
    </source>
</evidence>
<feature type="transmembrane region" description="Helical" evidence="3">
    <location>
        <begin position="1611"/>
        <end position="1634"/>
    </location>
</feature>
<evidence type="ECO:0000256" key="1">
    <source>
        <dbReference type="ARBA" id="ARBA00010884"/>
    </source>
</evidence>
<evidence type="ECO:0000256" key="2">
    <source>
        <dbReference type="SAM" id="MobiDB-lite"/>
    </source>
</evidence>
<feature type="region of interest" description="Disordered" evidence="2">
    <location>
        <begin position="854"/>
        <end position="897"/>
    </location>
</feature>
<feature type="compositionally biased region" description="Basic and acidic residues" evidence="2">
    <location>
        <begin position="879"/>
        <end position="897"/>
    </location>
</feature>
<sequence>MTNLVLQSPCFPHTNLSFLHKNRVWRRTRLKSRSSPICNSHGNNISYDLIFPALGLVSAVTIYVSNFSSNDKEKKIKPLNIGGQWTLFATPTPFNRFVFLRCPSIYVEDNQLLLLEDGMGKDEELRCGEIRVRDFRSEESNVVVYQRACVSTDDGGVISLDWPANLDLNEEHGMDATILVVPGTTEGSMDKNVMSFVSESLKRGCFPVVMNPRGCAGSPLTTARLFTAADSDDLCTAVQFINRARPWSTLMAVGWGQGANILTKYLAEVAEKTPLMAATCIDNPFDLEEATRSLSHHIYLEQKLTSGLIKILQSNKELFQGRTKRFDVEKALKATSLRDFDKEISVVSYGFETLEEFYSKSSTKESMGKLKIPSDSGTVPPFSIPRSEIAKNPFTSLLLCSCLPPHVITDEISASSWCQHISIEWLMAVEVGLLKGRHPLLKDVDVTINPSKDLIPIEGNLSNEDLNVNRFVHSTQFDALHGYSVHPAKELLEENGMATDVHLMSQRKLSKGLEFQQEKNGNMLEQSSSGNAELIIEAEDTPVSNGESQVLQAAQVVMKMLDVTMPGTLEEGQKKKVLTAMGKGQTLMKALEGAVPEDVRGKLTAAVSGILQTQGTKFNLDGIIGVGQIPNVSSEMKLKIQETLGGLSSAEPELQPTQKLQKSLDQDYQPESSDGGDIPSSGGKDVKELDHSSRKDNLSGESDDPTSGYDDAGSGEEGDPNKHNMTQKTSDPMDVSAGQDTSTKVVDDVVSNTETKLDPTTTAEESLSPVASSPEHPLAEKKEKDTQPSEKETIQPMEDQNKNNLPIPEEQASIPSTINVSQALDALTGFDDSTQVAVNSVFGVLENMISQLEENEEENNQKQDKNENEKPSSASEKNSTAREIEDKSRNKDHKKEFNVVSDFSQSCNNPVNNYHEKFADSHGNSISHSIEDREMTKNLTDFKLLAANSDMVRNVRKFPSNPCGDSLYNGYLCQYLLTKMTNTKSLDLDSTTDLLLDYIPEEGHWKLLDQRENIIDSIGNIGTRQGINEKGHNLNSPERSNGTDNIIETSYVVLDTENERQPVEEYNRVGDSIKFTEDGSTISDESLLLVRNIILESLKVEVGRRLGDPEMKEMEVELARDLKQVADAVSLAVSRGKEVTWPLESKAGVLYGEHIIRTISSAVMNARYLRKVLPVGVTVGSSLAALRKYYNVASQHNDFHQGGSILKLVKDEGQKFHSQVDEKGNSCKLVGKRSQYSDVNSSIKNIGRKPETVNKDTVMAGAVTTALGASALFMHQIKERNESNKTSELSFSFRDDKENNHNEHDKSLDVSEKSQSNIVSSLAEKAMSVAGPVVPTKEGGGIDQERLVAMLADLGQKGGMLKLVGKVALLWGGIRGAISLTERLILFLRLAERPLFQRILGFACMVLVLWSPVVIPLFPTLVQGWASRNSTGIAEYACVAGLYTAVTILIVLWGKRVRGYENSFEQYGLDFTSSPKLLDLFKGFIGGVMVIVSIHSINTLLGCARFSWPSSLPSSSTNAIVWLKAYGKILTLTFRGIMTATVVAIVEELFFRSWLHEEIAVDLGYHRAVILSGLAFATLQCSPRNVPGLWLLSLALSGARERNKGSLSVPVGMRAGIISSSFILQTSGFMIYSSRHPFWLTGSHQLQPFGGAVGLAFCLTLAILLYPRKKHTSLIEE</sequence>
<dbReference type="InterPro" id="IPR050960">
    <property type="entry name" value="AB_hydrolase_4_sf"/>
</dbReference>
<dbReference type="InterPro" id="IPR029058">
    <property type="entry name" value="AB_hydrolase_fold"/>
</dbReference>
<feature type="compositionally biased region" description="Basic and acidic residues" evidence="2">
    <location>
        <begin position="859"/>
        <end position="870"/>
    </location>
</feature>
<comment type="similarity">
    <text evidence="1">Belongs to the AB hydrolase superfamily. AB hydrolase 4 family.</text>
</comment>
<gene>
    <name evidence="6" type="ORF">GIB67_040802</name>
</gene>
<feature type="compositionally biased region" description="Low complexity" evidence="2">
    <location>
        <begin position="672"/>
        <end position="683"/>
    </location>
</feature>
<dbReference type="EMBL" id="JACGCM010000276">
    <property type="protein sequence ID" value="KAF6174309.1"/>
    <property type="molecule type" value="Genomic_DNA"/>
</dbReference>
<feature type="compositionally biased region" description="Basic and acidic residues" evidence="2">
    <location>
        <begin position="684"/>
        <end position="698"/>
    </location>
</feature>
<reference evidence="6 7" key="1">
    <citation type="journal article" date="2020" name="IScience">
        <title>Genome Sequencing of the Endangered Kingdonia uniflora (Circaeasteraceae, Ranunculales) Reveals Potential Mechanisms of Evolutionary Specialization.</title>
        <authorList>
            <person name="Sun Y."/>
            <person name="Deng T."/>
            <person name="Zhang A."/>
            <person name="Moore M.J."/>
            <person name="Landis J.B."/>
            <person name="Lin N."/>
            <person name="Zhang H."/>
            <person name="Zhang X."/>
            <person name="Huang J."/>
            <person name="Zhang X."/>
            <person name="Sun H."/>
            <person name="Wang H."/>
        </authorList>
    </citation>
    <scope>NUCLEOTIDE SEQUENCE [LARGE SCALE GENOMIC DNA]</scope>
    <source>
        <strain evidence="6">TB1705</strain>
        <tissue evidence="6">Leaf</tissue>
    </source>
</reference>
<keyword evidence="3" id="KW-1133">Transmembrane helix</keyword>
<evidence type="ECO:0000313" key="6">
    <source>
        <dbReference type="EMBL" id="KAF6174309.1"/>
    </source>
</evidence>
<dbReference type="GO" id="GO:0080120">
    <property type="term" value="P:CAAX-box protein maturation"/>
    <property type="evidence" value="ECO:0007669"/>
    <property type="project" value="UniProtKB-ARBA"/>
</dbReference>
<keyword evidence="7" id="KW-1185">Reference proteome</keyword>
<feature type="transmembrane region" description="Helical" evidence="3">
    <location>
        <begin position="1399"/>
        <end position="1421"/>
    </location>
</feature>
<dbReference type="OrthoDB" id="5954035at2759"/>
<dbReference type="PANTHER" id="PTHR10794">
    <property type="entry name" value="ABHYDROLASE DOMAIN-CONTAINING PROTEIN"/>
    <property type="match status" value="1"/>
</dbReference>
<dbReference type="InterPro" id="IPR003675">
    <property type="entry name" value="Rce1/LyrA-like_dom"/>
</dbReference>
<evidence type="ECO:0008006" key="8">
    <source>
        <dbReference type="Google" id="ProtNLM"/>
    </source>
</evidence>
<dbReference type="Pfam" id="PF24930">
    <property type="entry name" value="DUF7750"/>
    <property type="match status" value="1"/>
</dbReference>
<feature type="transmembrane region" description="Helical" evidence="3">
    <location>
        <begin position="1646"/>
        <end position="1666"/>
    </location>
</feature>
<feature type="region of interest" description="Disordered" evidence="2">
    <location>
        <begin position="1284"/>
        <end position="1311"/>
    </location>
</feature>
<dbReference type="GO" id="GO:0004175">
    <property type="term" value="F:endopeptidase activity"/>
    <property type="evidence" value="ECO:0007669"/>
    <property type="project" value="UniProtKB-ARBA"/>
</dbReference>
<protein>
    <recommendedName>
        <fullName evidence="8">Embryogenesis-associated protein EMB8</fullName>
    </recommendedName>
</protein>
<evidence type="ECO:0000259" key="5">
    <source>
        <dbReference type="Pfam" id="PF24930"/>
    </source>
</evidence>
<feature type="domain" description="DUF7750" evidence="5">
    <location>
        <begin position="548"/>
        <end position="612"/>
    </location>
</feature>
<dbReference type="PANTHER" id="PTHR10794:SF92">
    <property type="entry name" value="EMBRYOGENESIS-ASSOCIATED PROTEIN EMB8"/>
    <property type="match status" value="1"/>
</dbReference>
<dbReference type="GO" id="GO:0047372">
    <property type="term" value="F:monoacylglycerol lipase activity"/>
    <property type="evidence" value="ECO:0007669"/>
    <property type="project" value="TreeGrafter"/>
</dbReference>
<dbReference type="SUPFAM" id="SSF53474">
    <property type="entry name" value="alpha/beta-Hydrolases"/>
    <property type="match status" value="1"/>
</dbReference>
<keyword evidence="3" id="KW-0472">Membrane</keyword>
<proteinExistence type="inferred from homology"/>
<feature type="transmembrane region" description="Helical" evidence="3">
    <location>
        <begin position="1433"/>
        <end position="1453"/>
    </location>
</feature>
<feature type="compositionally biased region" description="Polar residues" evidence="2">
    <location>
        <begin position="751"/>
        <end position="771"/>
    </location>
</feature>
<dbReference type="Gene3D" id="3.40.50.1820">
    <property type="entry name" value="alpha/beta hydrolase"/>
    <property type="match status" value="1"/>
</dbReference>
<feature type="compositionally biased region" description="Basic and acidic residues" evidence="2">
    <location>
        <begin position="1293"/>
        <end position="1311"/>
    </location>
</feature>
<name>A0A7J7P4E0_9MAGN</name>
<keyword evidence="3" id="KW-0812">Transmembrane</keyword>
<comment type="caution">
    <text evidence="6">The sequence shown here is derived from an EMBL/GenBank/DDBJ whole genome shotgun (WGS) entry which is preliminary data.</text>
</comment>
<feature type="domain" description="CAAX prenyl protease 2/Lysostaphin resistance protein A-like" evidence="4">
    <location>
        <begin position="1533"/>
        <end position="1615"/>
    </location>
</feature>
<organism evidence="6 7">
    <name type="scientific">Kingdonia uniflora</name>
    <dbReference type="NCBI Taxonomy" id="39325"/>
    <lineage>
        <taxon>Eukaryota</taxon>
        <taxon>Viridiplantae</taxon>
        <taxon>Streptophyta</taxon>
        <taxon>Embryophyta</taxon>
        <taxon>Tracheophyta</taxon>
        <taxon>Spermatophyta</taxon>
        <taxon>Magnoliopsida</taxon>
        <taxon>Ranunculales</taxon>
        <taxon>Circaeasteraceae</taxon>
        <taxon>Kingdonia</taxon>
    </lineage>
</organism>
<dbReference type="Pfam" id="PF02517">
    <property type="entry name" value="Rce1-like"/>
    <property type="match status" value="1"/>
</dbReference>
<dbReference type="InterPro" id="IPR056652">
    <property type="entry name" value="DUF7750"/>
</dbReference>
<dbReference type="GO" id="GO:0034338">
    <property type="term" value="F:short-chain carboxylesterase activity"/>
    <property type="evidence" value="ECO:0007669"/>
    <property type="project" value="TreeGrafter"/>
</dbReference>
<evidence type="ECO:0000256" key="3">
    <source>
        <dbReference type="SAM" id="Phobius"/>
    </source>
</evidence>
<feature type="region of interest" description="Disordered" evidence="2">
    <location>
        <begin position="647"/>
        <end position="808"/>
    </location>
</feature>
<evidence type="ECO:0000313" key="7">
    <source>
        <dbReference type="Proteomes" id="UP000541444"/>
    </source>
</evidence>
<accession>A0A7J7P4E0</accession>
<feature type="compositionally biased region" description="Basic and acidic residues" evidence="2">
    <location>
        <begin position="777"/>
        <end position="793"/>
    </location>
</feature>